<reference evidence="5" key="1">
    <citation type="submission" date="2022-11" db="UniProtKB">
        <authorList>
            <consortium name="EnsemblMetazoa"/>
        </authorList>
    </citation>
    <scope>IDENTIFICATION</scope>
</reference>
<proteinExistence type="inferred from homology"/>
<sequence length="144" mass="16066">MSGHTSKMKILLGQVIGTKMKKTAKVRVERLVLDKYVMQYYPKRTTVFAHDAQEEAKEGDVVLVQQLPLPRSRHVKYLMDRIIYSQGNVTDPITGKKCDGSSYWDEDTLSQGQNDSEGRSGAELDASADVDSLEMGRQSEGTPV</sequence>
<name>A0A914B1N0_PATMI</name>
<dbReference type="CTD" id="51373"/>
<dbReference type="GO" id="GO:0005763">
    <property type="term" value="C:mitochondrial small ribosomal subunit"/>
    <property type="evidence" value="ECO:0007669"/>
    <property type="project" value="InterPro"/>
</dbReference>
<dbReference type="CDD" id="cd00364">
    <property type="entry name" value="Ribosomal_uS17"/>
    <property type="match status" value="1"/>
</dbReference>
<dbReference type="Pfam" id="PF00366">
    <property type="entry name" value="Ribosomal_S17"/>
    <property type="match status" value="1"/>
</dbReference>
<dbReference type="Gene3D" id="2.40.50.140">
    <property type="entry name" value="Nucleic acid-binding proteins"/>
    <property type="match status" value="1"/>
</dbReference>
<dbReference type="RefSeq" id="XP_038069401.1">
    <property type="nucleotide sequence ID" value="XM_038213473.1"/>
</dbReference>
<dbReference type="InterPro" id="IPR039193">
    <property type="entry name" value="Ribosomal_uS17m_metazoa"/>
</dbReference>
<keyword evidence="6" id="KW-1185">Reference proteome</keyword>
<comment type="similarity">
    <text evidence="1">Belongs to the universal ribosomal protein uS17 family.</text>
</comment>
<dbReference type="InterPro" id="IPR012340">
    <property type="entry name" value="NA-bd_OB-fold"/>
</dbReference>
<keyword evidence="3" id="KW-0687">Ribonucleoprotein</keyword>
<dbReference type="OMA" id="TVHAKWI"/>
<feature type="region of interest" description="Disordered" evidence="4">
    <location>
        <begin position="102"/>
        <end position="144"/>
    </location>
</feature>
<dbReference type="SUPFAM" id="SSF50249">
    <property type="entry name" value="Nucleic acid-binding proteins"/>
    <property type="match status" value="1"/>
</dbReference>
<evidence type="ECO:0000256" key="1">
    <source>
        <dbReference type="ARBA" id="ARBA00010254"/>
    </source>
</evidence>
<evidence type="ECO:0008006" key="7">
    <source>
        <dbReference type="Google" id="ProtNLM"/>
    </source>
</evidence>
<organism evidence="5 6">
    <name type="scientific">Patiria miniata</name>
    <name type="common">Bat star</name>
    <name type="synonym">Asterina miniata</name>
    <dbReference type="NCBI Taxonomy" id="46514"/>
    <lineage>
        <taxon>Eukaryota</taxon>
        <taxon>Metazoa</taxon>
        <taxon>Echinodermata</taxon>
        <taxon>Eleutherozoa</taxon>
        <taxon>Asterozoa</taxon>
        <taxon>Asteroidea</taxon>
        <taxon>Valvatacea</taxon>
        <taxon>Valvatida</taxon>
        <taxon>Asterinidae</taxon>
        <taxon>Patiria</taxon>
    </lineage>
</organism>
<dbReference type="GeneID" id="119738566"/>
<dbReference type="AlphaFoldDB" id="A0A914B1N0"/>
<protein>
    <recommendedName>
        <fullName evidence="7">Mitochondrial ribosomal protein S17</fullName>
    </recommendedName>
</protein>
<dbReference type="GO" id="GO:0003735">
    <property type="term" value="F:structural constituent of ribosome"/>
    <property type="evidence" value="ECO:0007669"/>
    <property type="project" value="InterPro"/>
</dbReference>
<evidence type="ECO:0000313" key="5">
    <source>
        <dbReference type="EnsemblMetazoa" id="XP_038069401.1"/>
    </source>
</evidence>
<dbReference type="Proteomes" id="UP000887568">
    <property type="component" value="Unplaced"/>
</dbReference>
<dbReference type="PANTHER" id="PTHR24088:SF0">
    <property type="entry name" value="SMALL RIBOSOMAL SUBUNIT PROTEIN US17M"/>
    <property type="match status" value="1"/>
</dbReference>
<dbReference type="InterPro" id="IPR000266">
    <property type="entry name" value="Ribosomal_uS17"/>
</dbReference>
<dbReference type="EnsemblMetazoa" id="XM_038213473.1">
    <property type="protein sequence ID" value="XP_038069401.1"/>
    <property type="gene ID" value="LOC119738566"/>
</dbReference>
<dbReference type="PANTHER" id="PTHR24088">
    <property type="entry name" value="28S RIBOSOMAL PROTEIN S17, MITOCHONDRIAL"/>
    <property type="match status" value="1"/>
</dbReference>
<keyword evidence="2" id="KW-0689">Ribosomal protein</keyword>
<dbReference type="OrthoDB" id="274752at2759"/>
<evidence type="ECO:0000256" key="3">
    <source>
        <dbReference type="ARBA" id="ARBA00023274"/>
    </source>
</evidence>
<dbReference type="GO" id="GO:0032543">
    <property type="term" value="P:mitochondrial translation"/>
    <property type="evidence" value="ECO:0007669"/>
    <property type="project" value="TreeGrafter"/>
</dbReference>
<evidence type="ECO:0000256" key="4">
    <source>
        <dbReference type="SAM" id="MobiDB-lite"/>
    </source>
</evidence>
<evidence type="ECO:0000256" key="2">
    <source>
        <dbReference type="ARBA" id="ARBA00022980"/>
    </source>
</evidence>
<accession>A0A914B1N0</accession>
<evidence type="ECO:0000313" key="6">
    <source>
        <dbReference type="Proteomes" id="UP000887568"/>
    </source>
</evidence>